<dbReference type="Gene3D" id="1.20.5.340">
    <property type="match status" value="1"/>
</dbReference>
<accession>A0A5N3WJ04</accession>
<name>A0A5N3WJ04_MUNMU</name>
<protein>
    <recommendedName>
        <fullName evidence="4">Tropomyosin alpha-4 chain</fullName>
    </recommendedName>
</protein>
<feature type="compositionally biased region" description="Basic and acidic residues" evidence="1">
    <location>
        <begin position="33"/>
        <end position="48"/>
    </location>
</feature>
<evidence type="ECO:0008006" key="4">
    <source>
        <dbReference type="Google" id="ProtNLM"/>
    </source>
</evidence>
<organism evidence="2 3">
    <name type="scientific">Muntiacus muntjak</name>
    <name type="common">Barking deer</name>
    <name type="synonym">Indian muntjac</name>
    <dbReference type="NCBI Taxonomy" id="9888"/>
    <lineage>
        <taxon>Eukaryota</taxon>
        <taxon>Metazoa</taxon>
        <taxon>Chordata</taxon>
        <taxon>Craniata</taxon>
        <taxon>Vertebrata</taxon>
        <taxon>Euteleostomi</taxon>
        <taxon>Mammalia</taxon>
        <taxon>Eutheria</taxon>
        <taxon>Laurasiatheria</taxon>
        <taxon>Artiodactyla</taxon>
        <taxon>Ruminantia</taxon>
        <taxon>Pecora</taxon>
        <taxon>Cervidae</taxon>
        <taxon>Muntiacinae</taxon>
        <taxon>Muntiacus</taxon>
    </lineage>
</organism>
<proteinExistence type="predicted"/>
<feature type="region of interest" description="Disordered" evidence="1">
    <location>
        <begin position="17"/>
        <end position="48"/>
    </location>
</feature>
<dbReference type="SUPFAM" id="SSF57997">
    <property type="entry name" value="Tropomyosin"/>
    <property type="match status" value="1"/>
</dbReference>
<evidence type="ECO:0000313" key="2">
    <source>
        <dbReference type="EMBL" id="KAB0361444.1"/>
    </source>
</evidence>
<dbReference type="Proteomes" id="UP000326458">
    <property type="component" value="Unassembled WGS sequence"/>
</dbReference>
<gene>
    <name evidence="2" type="ORF">FD754_005600</name>
</gene>
<comment type="caution">
    <text evidence="2">The sequence shown here is derived from an EMBL/GenBank/DDBJ whole genome shotgun (WGS) entry which is preliminary data.</text>
</comment>
<dbReference type="EMBL" id="VCEA01000001">
    <property type="protein sequence ID" value="KAB0361444.1"/>
    <property type="molecule type" value="Genomic_DNA"/>
</dbReference>
<sequence length="48" mass="5442">MAGLNSLEAVKRKIQALQQQADEAEDRAQGLQRELDGERERREKGFTA</sequence>
<dbReference type="AlphaFoldDB" id="A0A5N3WJ04"/>
<evidence type="ECO:0000313" key="3">
    <source>
        <dbReference type="Proteomes" id="UP000326458"/>
    </source>
</evidence>
<evidence type="ECO:0000256" key="1">
    <source>
        <dbReference type="SAM" id="MobiDB-lite"/>
    </source>
</evidence>
<keyword evidence="3" id="KW-1185">Reference proteome</keyword>
<reference evidence="2 3" key="1">
    <citation type="submission" date="2019-06" db="EMBL/GenBank/DDBJ databases">
        <title>Discovery of a novel chromosome fission-fusion reversal in muntjac.</title>
        <authorList>
            <person name="Mudd A.B."/>
            <person name="Bredeson J.V."/>
            <person name="Baum R."/>
            <person name="Hockemeyer D."/>
            <person name="Rokhsar D.S."/>
        </authorList>
    </citation>
    <scope>NUCLEOTIDE SEQUENCE [LARGE SCALE GENOMIC DNA]</scope>
    <source>
        <strain evidence="2">UTSW_UCB_Mm</strain>
        <tissue evidence="2">Fibroblast cell line</tissue>
    </source>
</reference>